<dbReference type="InterPro" id="IPR008964">
    <property type="entry name" value="Invasin/intimin_cell_adhesion"/>
</dbReference>
<dbReference type="InterPro" id="IPR003343">
    <property type="entry name" value="Big_2"/>
</dbReference>
<dbReference type="OrthoDB" id="9938473at2"/>
<name>A0A0R2KFM9_9LACO</name>
<comment type="caution">
    <text evidence="2">The sequence shown here is derived from an EMBL/GenBank/DDBJ whole genome shotgun (WGS) entry which is preliminary data.</text>
</comment>
<evidence type="ECO:0000259" key="1">
    <source>
        <dbReference type="Pfam" id="PF02368"/>
    </source>
</evidence>
<reference evidence="2 3" key="1">
    <citation type="journal article" date="2015" name="Genome Announc.">
        <title>Expanding the biotechnology potential of lactobacilli through comparative genomics of 213 strains and associated genera.</title>
        <authorList>
            <person name="Sun Z."/>
            <person name="Harris H.M."/>
            <person name="McCann A."/>
            <person name="Guo C."/>
            <person name="Argimon S."/>
            <person name="Zhang W."/>
            <person name="Yang X."/>
            <person name="Jeffery I.B."/>
            <person name="Cooney J.C."/>
            <person name="Kagawa T.F."/>
            <person name="Liu W."/>
            <person name="Song Y."/>
            <person name="Salvetti E."/>
            <person name="Wrobel A."/>
            <person name="Rasinkangas P."/>
            <person name="Parkhill J."/>
            <person name="Rea M.C."/>
            <person name="O'Sullivan O."/>
            <person name="Ritari J."/>
            <person name="Douillard F.P."/>
            <person name="Paul Ross R."/>
            <person name="Yang R."/>
            <person name="Briner A.E."/>
            <person name="Felis G.E."/>
            <person name="de Vos W.M."/>
            <person name="Barrangou R."/>
            <person name="Klaenhammer T.R."/>
            <person name="Caufield P.W."/>
            <person name="Cui Y."/>
            <person name="Zhang H."/>
            <person name="O'Toole P.W."/>
        </authorList>
    </citation>
    <scope>NUCLEOTIDE SEQUENCE [LARGE SCALE GENOMIC DNA]</scope>
    <source>
        <strain evidence="2 3">DSM 15353</strain>
    </source>
</reference>
<dbReference type="EMBL" id="JQBK01000001">
    <property type="protein sequence ID" value="KRN88194.1"/>
    <property type="molecule type" value="Genomic_DNA"/>
</dbReference>
<dbReference type="Proteomes" id="UP000051491">
    <property type="component" value="Unassembled WGS sequence"/>
</dbReference>
<evidence type="ECO:0000313" key="3">
    <source>
        <dbReference type="Proteomes" id="UP000051491"/>
    </source>
</evidence>
<sequence length="75" mass="7091">MSGTAGTTKSVTATLIPEGASGYVTATSSDTSIATVAKNGDGSFTVSLVAAGSATITFAAGKLTTTLSVTVSAAS</sequence>
<gene>
    <name evidence="2" type="ORF">IV43_GL000045</name>
</gene>
<dbReference type="AlphaFoldDB" id="A0A0R2KFM9"/>
<protein>
    <recommendedName>
        <fullName evidence="1">BIG2 domain-containing protein</fullName>
    </recommendedName>
</protein>
<dbReference type="Pfam" id="PF02368">
    <property type="entry name" value="Big_2"/>
    <property type="match status" value="1"/>
</dbReference>
<proteinExistence type="predicted"/>
<evidence type="ECO:0000313" key="2">
    <source>
        <dbReference type="EMBL" id="KRN88194.1"/>
    </source>
</evidence>
<accession>A0A0R2KFM9</accession>
<dbReference type="Gene3D" id="2.60.40.1080">
    <property type="match status" value="1"/>
</dbReference>
<organism evidence="2 3">
    <name type="scientific">Ligilactobacillus acidipiscis</name>
    <dbReference type="NCBI Taxonomy" id="89059"/>
    <lineage>
        <taxon>Bacteria</taxon>
        <taxon>Bacillati</taxon>
        <taxon>Bacillota</taxon>
        <taxon>Bacilli</taxon>
        <taxon>Lactobacillales</taxon>
        <taxon>Lactobacillaceae</taxon>
        <taxon>Ligilactobacillus</taxon>
    </lineage>
</organism>
<dbReference type="PATRIC" id="fig|89059.3.peg.47"/>
<feature type="domain" description="BIG2" evidence="1">
    <location>
        <begin position="5"/>
        <end position="71"/>
    </location>
</feature>
<dbReference type="SUPFAM" id="SSF49373">
    <property type="entry name" value="Invasin/intimin cell-adhesion fragments"/>
    <property type="match status" value="1"/>
</dbReference>